<accession>A0A3M0KNI0</accession>
<dbReference type="Proteomes" id="UP000269221">
    <property type="component" value="Unassembled WGS sequence"/>
</dbReference>
<reference evidence="1 2" key="1">
    <citation type="submission" date="2018-07" db="EMBL/GenBank/DDBJ databases">
        <title>A high quality draft genome assembly of the barn swallow (H. rustica rustica).</title>
        <authorList>
            <person name="Formenti G."/>
            <person name="Chiara M."/>
            <person name="Poveda L."/>
            <person name="Francoijs K.-J."/>
            <person name="Bonisoli-Alquati A."/>
            <person name="Canova L."/>
            <person name="Gianfranceschi L."/>
            <person name="Horner D.S."/>
            <person name="Saino N."/>
        </authorList>
    </citation>
    <scope>NUCLEOTIDE SEQUENCE [LARGE SCALE GENOMIC DNA]</scope>
    <source>
        <strain evidence="1">Chelidonia</strain>
        <tissue evidence="1">Blood</tissue>
    </source>
</reference>
<comment type="caution">
    <text evidence="1">The sequence shown here is derived from an EMBL/GenBank/DDBJ whole genome shotgun (WGS) entry which is preliminary data.</text>
</comment>
<dbReference type="AlphaFoldDB" id="A0A3M0KNI0"/>
<evidence type="ECO:0000313" key="1">
    <source>
        <dbReference type="EMBL" id="RMC12550.1"/>
    </source>
</evidence>
<name>A0A3M0KNI0_HIRRU</name>
<dbReference type="GO" id="GO:0003676">
    <property type="term" value="F:nucleic acid binding"/>
    <property type="evidence" value="ECO:0007669"/>
    <property type="project" value="InterPro"/>
</dbReference>
<protein>
    <submittedName>
        <fullName evidence="1">Uncharacterized protein</fullName>
    </submittedName>
</protein>
<evidence type="ECO:0000313" key="2">
    <source>
        <dbReference type="Proteomes" id="UP000269221"/>
    </source>
</evidence>
<sequence length="152" mass="16178">MEGKGPALSGIGESSGKVSKAEQDLGIKAEISNLKPESQDSSFTIGGSLISSAFQQKSSDMIVKDPATRETKSPHDQVTWGRGYAYVSTPQISEEVEAGGDCVAKKKEEQWTLKFGGTYEKPVFIFASQYDAVAFPGSLHDSSKGIDPPANS</sequence>
<dbReference type="InterPro" id="IPR036862">
    <property type="entry name" value="Integrase_C_dom_sf_retrovir"/>
</dbReference>
<proteinExistence type="predicted"/>
<keyword evidence="2" id="KW-1185">Reference proteome</keyword>
<gene>
    <name evidence="1" type="ORF">DUI87_10070</name>
</gene>
<dbReference type="EMBL" id="QRBI01000106">
    <property type="protein sequence ID" value="RMC12550.1"/>
    <property type="molecule type" value="Genomic_DNA"/>
</dbReference>
<organism evidence="1 2">
    <name type="scientific">Hirundo rustica rustica</name>
    <dbReference type="NCBI Taxonomy" id="333673"/>
    <lineage>
        <taxon>Eukaryota</taxon>
        <taxon>Metazoa</taxon>
        <taxon>Chordata</taxon>
        <taxon>Craniata</taxon>
        <taxon>Vertebrata</taxon>
        <taxon>Euteleostomi</taxon>
        <taxon>Archelosauria</taxon>
        <taxon>Archosauria</taxon>
        <taxon>Dinosauria</taxon>
        <taxon>Saurischia</taxon>
        <taxon>Theropoda</taxon>
        <taxon>Coelurosauria</taxon>
        <taxon>Aves</taxon>
        <taxon>Neognathae</taxon>
        <taxon>Neoaves</taxon>
        <taxon>Telluraves</taxon>
        <taxon>Australaves</taxon>
        <taxon>Passeriformes</taxon>
        <taxon>Sylvioidea</taxon>
        <taxon>Hirundinidae</taxon>
        <taxon>Hirundo</taxon>
    </lineage>
</organism>
<dbReference type="Gene3D" id="2.30.30.10">
    <property type="entry name" value="Integrase, C-terminal domain superfamily, retroviral"/>
    <property type="match status" value="1"/>
</dbReference>